<keyword evidence="1" id="KW-0808">Transferase</keyword>
<accession>M1FW58</accession>
<reference evidence="1" key="1">
    <citation type="submission" date="2012-02" db="EMBL/GenBank/DDBJ databases">
        <title>Analysis of a novel plasmid from the coral pathogen Vibrio coralliilyticus reveals two potential 'ecological islands'.</title>
        <authorList>
            <person name="McConoughey J.E."/>
            <person name="Hill S.A."/>
            <person name="Hudspeth M.E.S."/>
        </authorList>
    </citation>
    <scope>NUCLEOTIDE SEQUENCE</scope>
    <source>
        <strain evidence="1">ATCC BAA-450</strain>
        <plasmid evidence="1">unnamed</plasmid>
    </source>
</reference>
<organism evidence="1">
    <name type="scientific">Vibrio coralliilyticus</name>
    <dbReference type="NCBI Taxonomy" id="190893"/>
    <lineage>
        <taxon>Bacteria</taxon>
        <taxon>Pseudomonadati</taxon>
        <taxon>Pseudomonadota</taxon>
        <taxon>Gammaproteobacteria</taxon>
        <taxon>Vibrionales</taxon>
        <taxon>Vibrionaceae</taxon>
        <taxon>Vibrio</taxon>
    </lineage>
</organism>
<geneLocation type="plasmid" evidence="1">
    <name>unnamed</name>
</geneLocation>
<protein>
    <submittedName>
        <fullName evidence="1">Glycosyltransferase</fullName>
    </submittedName>
</protein>
<sequence length="134" mass="15363">MFKTMILYDHASPSILPAAVMFWNTETIPPLIPAPKNAGINGTKMFAIDFKAHLNGVLLRFFCSDLVPAACKTNVIRITEIIEEKGFKMDNTKQTFEDVTLFPREYFSPKDYYTREVDDTKNTYAIHQFTGSWL</sequence>
<dbReference type="AlphaFoldDB" id="M1FW58"/>
<name>M1FW58_9VIBR</name>
<dbReference type="InterPro" id="IPR029044">
    <property type="entry name" value="Nucleotide-diphossugar_trans"/>
</dbReference>
<evidence type="ECO:0000313" key="1">
    <source>
        <dbReference type="EMBL" id="AFV27430.1"/>
    </source>
</evidence>
<dbReference type="EMBL" id="JQ728484">
    <property type="protein sequence ID" value="AFV27430.1"/>
    <property type="molecule type" value="Genomic_DNA"/>
</dbReference>
<dbReference type="RefSeq" id="WP_015670362.1">
    <property type="nucleotide sequence ID" value="NC_020451.1"/>
</dbReference>
<dbReference type="GO" id="GO:0016740">
    <property type="term" value="F:transferase activity"/>
    <property type="evidence" value="ECO:0007669"/>
    <property type="project" value="UniProtKB-KW"/>
</dbReference>
<dbReference type="SUPFAM" id="SSF53448">
    <property type="entry name" value="Nucleotide-diphospho-sugar transferases"/>
    <property type="match status" value="1"/>
</dbReference>
<keyword evidence="1" id="KW-0614">Plasmid</keyword>
<proteinExistence type="predicted"/>